<organism evidence="1 2">
    <name type="scientific">Rubinisphaera italica</name>
    <dbReference type="NCBI Taxonomy" id="2527969"/>
    <lineage>
        <taxon>Bacteria</taxon>
        <taxon>Pseudomonadati</taxon>
        <taxon>Planctomycetota</taxon>
        <taxon>Planctomycetia</taxon>
        <taxon>Planctomycetales</taxon>
        <taxon>Planctomycetaceae</taxon>
        <taxon>Rubinisphaera</taxon>
    </lineage>
</organism>
<evidence type="ECO:0000313" key="2">
    <source>
        <dbReference type="Proteomes" id="UP000316095"/>
    </source>
</evidence>
<proteinExistence type="predicted"/>
<keyword evidence="2" id="KW-1185">Reference proteome</keyword>
<sequence>MQDDLLRWYNNELGFLRRMGEEFAREHPKIASRLKLGPESSQDPHVERLIEAVAFLNARTRQKIDDDFPELSNAILEVLQPQFLAPIPSMMITQFKIGESEANSVSGYTIEHDTSIETESIQGEPCRFRTSNAVTIWPVQVQGGSCHSRPFKAPMTKNSKEAAGVIHLTLKTRSPEFSINQIEWESLRFYLSGLPQITYPLYETLCNNVTEVAFARSVQDENPLVFSPEIIRQVGFESEDILLPGSERTAWEHRLLTEFFVFPEKFLFFDLEKLDLLRGSDFTEEFHIFFYLNETLAELENDVTASTFQLGCTPTINLFKQRADPIYLTQTEFEYPVCGDVRRPDAVEIYSIDEVTAQDSNGDEFDFQPFYSVDHLHEGTGDQNGFWHSIRRDSKFSETDAQSGSEVFISFVDLSFTTIQRDDWIVNLETTCLNRNLPEKLPYGRGQPKLYFSEEAGAVSDVLALSAPTATVRPPMLNHARWKLISNLSLDHLSLVGDDQAAKALREILAIYDFEESSASRNMIQAIKSVTSRRVTRRIHESNYSGVSRGIEVTVTFDSQVDEPKLFLLACVIERFLGQACTLNSFSQLIVQSDNEDVIWKKWAPRTGSRILL</sequence>
<comment type="caution">
    <text evidence="1">The sequence shown here is derived from an EMBL/GenBank/DDBJ whole genome shotgun (WGS) entry which is preliminary data.</text>
</comment>
<dbReference type="RefSeq" id="WP_146505679.1">
    <property type="nucleotide sequence ID" value="NZ_SJPG01000001.1"/>
</dbReference>
<dbReference type="PIRSF" id="PIRSF028304">
    <property type="entry name" value="UCP028304"/>
    <property type="match status" value="1"/>
</dbReference>
<evidence type="ECO:0000313" key="1">
    <source>
        <dbReference type="EMBL" id="TWT63911.1"/>
    </source>
</evidence>
<evidence type="ECO:0008006" key="3">
    <source>
        <dbReference type="Google" id="ProtNLM"/>
    </source>
</evidence>
<dbReference type="PANTHER" id="PTHR35370">
    <property type="entry name" value="CYTOPLASMIC PROTEIN-RELATED-RELATED"/>
    <property type="match status" value="1"/>
</dbReference>
<accession>A0A5C5XN56</accession>
<dbReference type="AlphaFoldDB" id="A0A5C5XN56"/>
<gene>
    <name evidence="1" type="ORF">Pan54_46700</name>
</gene>
<dbReference type="OrthoDB" id="9763676at2"/>
<dbReference type="EMBL" id="SJPG01000001">
    <property type="protein sequence ID" value="TWT63911.1"/>
    <property type="molecule type" value="Genomic_DNA"/>
</dbReference>
<dbReference type="PANTHER" id="PTHR35370:SF1">
    <property type="entry name" value="TYPE VI SECRETION SYSTEM COMPONENT TSSF1"/>
    <property type="match status" value="1"/>
</dbReference>
<dbReference type="InterPro" id="IPR010272">
    <property type="entry name" value="T6SS_TssF"/>
</dbReference>
<protein>
    <recommendedName>
        <fullName evidence="3">Type VI secretion system baseplate subunit TssF</fullName>
    </recommendedName>
</protein>
<name>A0A5C5XN56_9PLAN</name>
<dbReference type="NCBIfam" id="TIGR03359">
    <property type="entry name" value="VI_chp_6"/>
    <property type="match status" value="1"/>
</dbReference>
<dbReference type="Pfam" id="PF05947">
    <property type="entry name" value="T6SS_TssF"/>
    <property type="match status" value="1"/>
</dbReference>
<dbReference type="Proteomes" id="UP000316095">
    <property type="component" value="Unassembled WGS sequence"/>
</dbReference>
<reference evidence="1 2" key="1">
    <citation type="submission" date="2019-02" db="EMBL/GenBank/DDBJ databases">
        <title>Deep-cultivation of Planctomycetes and their phenomic and genomic characterization uncovers novel biology.</title>
        <authorList>
            <person name="Wiegand S."/>
            <person name="Jogler M."/>
            <person name="Boedeker C."/>
            <person name="Pinto D."/>
            <person name="Vollmers J."/>
            <person name="Rivas-Marin E."/>
            <person name="Kohn T."/>
            <person name="Peeters S.H."/>
            <person name="Heuer A."/>
            <person name="Rast P."/>
            <person name="Oberbeckmann S."/>
            <person name="Bunk B."/>
            <person name="Jeske O."/>
            <person name="Meyerdierks A."/>
            <person name="Storesund J.E."/>
            <person name="Kallscheuer N."/>
            <person name="Luecker S."/>
            <person name="Lage O.M."/>
            <person name="Pohl T."/>
            <person name="Merkel B.J."/>
            <person name="Hornburger P."/>
            <person name="Mueller R.-W."/>
            <person name="Bruemmer F."/>
            <person name="Labrenz M."/>
            <person name="Spormann A.M."/>
            <person name="Op Den Camp H."/>
            <person name="Overmann J."/>
            <person name="Amann R."/>
            <person name="Jetten M.S.M."/>
            <person name="Mascher T."/>
            <person name="Medema M.H."/>
            <person name="Devos D.P."/>
            <person name="Kaster A.-K."/>
            <person name="Ovreas L."/>
            <person name="Rohde M."/>
            <person name="Galperin M.Y."/>
            <person name="Jogler C."/>
        </authorList>
    </citation>
    <scope>NUCLEOTIDE SEQUENCE [LARGE SCALE GENOMIC DNA]</scope>
    <source>
        <strain evidence="1 2">Pan54</strain>
    </source>
</reference>